<dbReference type="InParanoid" id="A0A165E3J4"/>
<dbReference type="Pfam" id="PF12937">
    <property type="entry name" value="F-box-like"/>
    <property type="match status" value="1"/>
</dbReference>
<dbReference type="InterPro" id="IPR001810">
    <property type="entry name" value="F-box_dom"/>
</dbReference>
<dbReference type="OrthoDB" id="2745518at2759"/>
<evidence type="ECO:0000313" key="2">
    <source>
        <dbReference type="EMBL" id="KZV85987.1"/>
    </source>
</evidence>
<gene>
    <name evidence="2" type="ORF">EXIGLDRAFT_753018</name>
</gene>
<dbReference type="Proteomes" id="UP000077266">
    <property type="component" value="Unassembled WGS sequence"/>
</dbReference>
<name>A0A165E3J4_EXIGL</name>
<dbReference type="EMBL" id="KV426169">
    <property type="protein sequence ID" value="KZV85987.1"/>
    <property type="molecule type" value="Genomic_DNA"/>
</dbReference>
<protein>
    <recommendedName>
        <fullName evidence="1">F-box domain-containing protein</fullName>
    </recommendedName>
</protein>
<evidence type="ECO:0000313" key="3">
    <source>
        <dbReference type="Proteomes" id="UP000077266"/>
    </source>
</evidence>
<dbReference type="STRING" id="1314781.A0A165E3J4"/>
<keyword evidence="3" id="KW-1185">Reference proteome</keyword>
<evidence type="ECO:0000259" key="1">
    <source>
        <dbReference type="Pfam" id="PF12937"/>
    </source>
</evidence>
<organism evidence="2 3">
    <name type="scientific">Exidia glandulosa HHB12029</name>
    <dbReference type="NCBI Taxonomy" id="1314781"/>
    <lineage>
        <taxon>Eukaryota</taxon>
        <taxon>Fungi</taxon>
        <taxon>Dikarya</taxon>
        <taxon>Basidiomycota</taxon>
        <taxon>Agaricomycotina</taxon>
        <taxon>Agaricomycetes</taxon>
        <taxon>Auriculariales</taxon>
        <taxon>Exidiaceae</taxon>
        <taxon>Exidia</taxon>
    </lineage>
</organism>
<feature type="domain" description="F-box" evidence="1">
    <location>
        <begin position="4"/>
        <end position="37"/>
    </location>
</feature>
<sequence>MSLLALPPELLVAIFECIDDPATLLPAASSCKKLHTIYDVGKHLILPRVVCNAMGGDGAFTASLLALRIDAILPDYDDLNPADVALFRADVQALKDSASTPTTAECKKCFERVRICQDLEVLYSRFRKDSSTSNVSRLTRTESSKFCVALHRIWLASLYMDSVVHDLCMEPVTRVPLLYNDYSAQDVYDIHCVLEFLGEQVGESLPNQNTPRPRGALQLECLFCGPENLLEAFLKPEKAADYLFNGDWDRPSGHPWNDDLRLVFIRLGLLNATATTLTIPTAIRPIVDPAVHLDLQQCWGCHEQAGFRLWAGNNWDRPPCDLRLETILNFLPGYLKRNAYERPLLAHYLGIEDPLGVQLPSQAPRSTMNRLTSVPHMTVARILQSLCDLPQLVNTMKQTTYVQNCPFFDITNADPLCSVCIRDLVKNRLWILWLSVKVAAAPDEEKKQDCWFGYDCRMQADNPEHAYALNHACPDTWRERNEKQSRHDPSQG</sequence>
<reference evidence="2 3" key="1">
    <citation type="journal article" date="2016" name="Mol. Biol. Evol.">
        <title>Comparative Genomics of Early-Diverging Mushroom-Forming Fungi Provides Insights into the Origins of Lignocellulose Decay Capabilities.</title>
        <authorList>
            <person name="Nagy L.G."/>
            <person name="Riley R."/>
            <person name="Tritt A."/>
            <person name="Adam C."/>
            <person name="Daum C."/>
            <person name="Floudas D."/>
            <person name="Sun H."/>
            <person name="Yadav J.S."/>
            <person name="Pangilinan J."/>
            <person name="Larsson K.H."/>
            <person name="Matsuura K."/>
            <person name="Barry K."/>
            <person name="Labutti K."/>
            <person name="Kuo R."/>
            <person name="Ohm R.A."/>
            <person name="Bhattacharya S.S."/>
            <person name="Shirouzu T."/>
            <person name="Yoshinaga Y."/>
            <person name="Martin F.M."/>
            <person name="Grigoriev I.V."/>
            <person name="Hibbett D.S."/>
        </authorList>
    </citation>
    <scope>NUCLEOTIDE SEQUENCE [LARGE SCALE GENOMIC DNA]</scope>
    <source>
        <strain evidence="2 3">HHB12029</strain>
    </source>
</reference>
<proteinExistence type="predicted"/>
<accession>A0A165E3J4</accession>
<dbReference type="AlphaFoldDB" id="A0A165E3J4"/>